<dbReference type="GeneID" id="72185103"/>
<evidence type="ECO:0000313" key="2">
    <source>
        <dbReference type="Proteomes" id="UP000830729"/>
    </source>
</evidence>
<gene>
    <name evidence="1" type="ORF">M0R89_07850</name>
</gene>
<dbReference type="EMBL" id="CP096659">
    <property type="protein sequence ID" value="UPV75962.1"/>
    <property type="molecule type" value="Genomic_DNA"/>
</dbReference>
<dbReference type="InterPro" id="IPR055959">
    <property type="entry name" value="DUF7537"/>
</dbReference>
<evidence type="ECO:0000313" key="1">
    <source>
        <dbReference type="EMBL" id="UPV75962.1"/>
    </source>
</evidence>
<dbReference type="Pfam" id="PF24381">
    <property type="entry name" value="DUF7537"/>
    <property type="match status" value="1"/>
</dbReference>
<dbReference type="KEGG" id="halx:M0R89_07850"/>
<dbReference type="AlphaFoldDB" id="A0A8U0HXT9"/>
<organism evidence="1 2">
    <name type="scientific">Halorussus limi</name>
    <dbReference type="NCBI Taxonomy" id="2938695"/>
    <lineage>
        <taxon>Archaea</taxon>
        <taxon>Methanobacteriati</taxon>
        <taxon>Methanobacteriota</taxon>
        <taxon>Stenosarchaea group</taxon>
        <taxon>Halobacteria</taxon>
        <taxon>Halobacteriales</taxon>
        <taxon>Haladaptataceae</taxon>
        <taxon>Halorussus</taxon>
    </lineage>
</organism>
<dbReference type="PROSITE" id="PS51257">
    <property type="entry name" value="PROKAR_LIPOPROTEIN"/>
    <property type="match status" value="1"/>
</dbReference>
<protein>
    <submittedName>
        <fullName evidence="1">Uncharacterized protein</fullName>
    </submittedName>
</protein>
<dbReference type="RefSeq" id="WP_248651999.1">
    <property type="nucleotide sequence ID" value="NZ_CP096659.1"/>
</dbReference>
<keyword evidence="2" id="KW-1185">Reference proteome</keyword>
<accession>A0A8U0HXT9</accession>
<proteinExistence type="predicted"/>
<reference evidence="1 2" key="1">
    <citation type="submission" date="2022-04" db="EMBL/GenBank/DDBJ databases">
        <title>Diverse halophilic archaea isolated from saline environments.</title>
        <authorList>
            <person name="Cui H.-L."/>
        </authorList>
    </citation>
    <scope>NUCLEOTIDE SEQUENCE [LARGE SCALE GENOMIC DNA]</scope>
    <source>
        <strain evidence="1 2">XZYJT49</strain>
    </source>
</reference>
<name>A0A8U0HXT9_9EURY</name>
<dbReference type="Proteomes" id="UP000830729">
    <property type="component" value="Chromosome"/>
</dbReference>
<sequence>MRKTLLTVSLFALLVLSGCAGSLTGTTDSRASVPLEEVTFPEGTNESGIENRQTVVNNHDDFLADKNYEATFEIRRDRGENTTVIRSVTESNLDTRQLRVRMERGDGTTPALFVNETTVFRKQDMSGTSSLYLVKPRKEVGFNDTRHREWHRENTWSNDTASILPTSATELFRTVNYTETEAYRRDGRTFIEYRFHQDNYTWFPVDATNFTSIAVIDERGLIHRITHRYTLSKGNKTVRVRREYRVKVGSNVTVERPDWLGEAYEQSKGRS</sequence>